<organism evidence="4 5">
    <name type="scientific">Aristolochia fimbriata</name>
    <name type="common">White veined hardy Dutchman's pipe vine</name>
    <dbReference type="NCBI Taxonomy" id="158543"/>
    <lineage>
        <taxon>Eukaryota</taxon>
        <taxon>Viridiplantae</taxon>
        <taxon>Streptophyta</taxon>
        <taxon>Embryophyta</taxon>
        <taxon>Tracheophyta</taxon>
        <taxon>Spermatophyta</taxon>
        <taxon>Magnoliopsida</taxon>
        <taxon>Magnoliidae</taxon>
        <taxon>Piperales</taxon>
        <taxon>Aristolochiaceae</taxon>
        <taxon>Aristolochia</taxon>
    </lineage>
</organism>
<comment type="caution">
    <text evidence="4">The sequence shown here is derived from an EMBL/GenBank/DDBJ whole genome shotgun (WGS) entry which is preliminary data.</text>
</comment>
<name>A0AAV7DU02_ARIFI</name>
<proteinExistence type="predicted"/>
<evidence type="ECO:0000256" key="3">
    <source>
        <dbReference type="SAM" id="Phobius"/>
    </source>
</evidence>
<dbReference type="Proteomes" id="UP000825729">
    <property type="component" value="Unassembled WGS sequence"/>
</dbReference>
<feature type="transmembrane region" description="Helical" evidence="3">
    <location>
        <begin position="133"/>
        <end position="151"/>
    </location>
</feature>
<reference evidence="4 5" key="1">
    <citation type="submission" date="2021-07" db="EMBL/GenBank/DDBJ databases">
        <title>The Aristolochia fimbriata genome: insights into angiosperm evolution, floral development and chemical biosynthesis.</title>
        <authorList>
            <person name="Jiao Y."/>
        </authorList>
    </citation>
    <scope>NUCLEOTIDE SEQUENCE [LARGE SCALE GENOMIC DNA]</scope>
    <source>
        <strain evidence="4">IBCAS-2021</strain>
        <tissue evidence="4">Leaf</tissue>
    </source>
</reference>
<gene>
    <name evidence="4" type="ORF">H6P81_020164</name>
</gene>
<evidence type="ECO:0000256" key="2">
    <source>
        <dbReference type="SAM" id="MobiDB-lite"/>
    </source>
</evidence>
<feature type="coiled-coil region" evidence="1">
    <location>
        <begin position="167"/>
        <end position="201"/>
    </location>
</feature>
<evidence type="ECO:0000313" key="5">
    <source>
        <dbReference type="Proteomes" id="UP000825729"/>
    </source>
</evidence>
<evidence type="ECO:0000256" key="1">
    <source>
        <dbReference type="SAM" id="Coils"/>
    </source>
</evidence>
<dbReference type="PANTHER" id="PTHR37206:SF4">
    <property type="entry name" value="TRANSMEMBRANE PROTEIN"/>
    <property type="match status" value="1"/>
</dbReference>
<keyword evidence="3" id="KW-0472">Membrane</keyword>
<accession>A0AAV7DU02</accession>
<evidence type="ECO:0000313" key="4">
    <source>
        <dbReference type="EMBL" id="KAG9439999.1"/>
    </source>
</evidence>
<keyword evidence="5" id="KW-1185">Reference proteome</keyword>
<feature type="region of interest" description="Disordered" evidence="2">
    <location>
        <begin position="1"/>
        <end position="39"/>
    </location>
</feature>
<keyword evidence="3" id="KW-0812">Transmembrane</keyword>
<dbReference type="PANTHER" id="PTHR37206">
    <property type="entry name" value="TRANSMEMBRANE PROTEIN"/>
    <property type="match status" value="1"/>
</dbReference>
<dbReference type="AlphaFoldDB" id="A0AAV7DU02"/>
<sequence length="214" mass="23805">MAETSNAGFIDWEQVSPESSSSASSINGREGQVAASTTPLPPPPPVFIDDFANIFPPSCHEGLLVQIEPDPSSPPPSRPFWADVLQPHPSSDSRVQVRANFVRRLKSGIGVLYTNLLIFRKNMFPCCFSRKAVLSYSAGVAMGLFGVLLYLRRRRRPIGNDSLLLLIREKDEKISQLLRQVAQMNEKISQLLHHIAQMNETLSAQQRIPVIRSS</sequence>
<feature type="compositionally biased region" description="Low complexity" evidence="2">
    <location>
        <begin position="16"/>
        <end position="25"/>
    </location>
</feature>
<keyword evidence="1" id="KW-0175">Coiled coil</keyword>
<keyword evidence="3" id="KW-1133">Transmembrane helix</keyword>
<protein>
    <submittedName>
        <fullName evidence="4">Uncharacterized protein</fullName>
    </submittedName>
</protein>
<dbReference type="EMBL" id="JAINDJ010000008">
    <property type="protein sequence ID" value="KAG9439999.1"/>
    <property type="molecule type" value="Genomic_DNA"/>
</dbReference>